<dbReference type="Gene3D" id="3.10.450.40">
    <property type="match status" value="1"/>
</dbReference>
<organism evidence="3 4">
    <name type="scientific">Sphingomonas horti</name>
    <dbReference type="NCBI Taxonomy" id="2682842"/>
    <lineage>
        <taxon>Bacteria</taxon>
        <taxon>Pseudomonadati</taxon>
        <taxon>Pseudomonadota</taxon>
        <taxon>Alphaproteobacteria</taxon>
        <taxon>Sphingomonadales</taxon>
        <taxon>Sphingomonadaceae</taxon>
        <taxon>Sphingomonas</taxon>
    </lineage>
</organism>
<evidence type="ECO:0000259" key="2">
    <source>
        <dbReference type="Pfam" id="PF03413"/>
    </source>
</evidence>
<accession>A0A6I4J5U1</accession>
<dbReference type="InterPro" id="IPR025711">
    <property type="entry name" value="PepSY"/>
</dbReference>
<feature type="region of interest" description="Disordered" evidence="1">
    <location>
        <begin position="1"/>
        <end position="23"/>
    </location>
</feature>
<feature type="domain" description="PepSY" evidence="2">
    <location>
        <begin position="102"/>
        <end position="152"/>
    </location>
</feature>
<reference evidence="3 4" key="1">
    <citation type="submission" date="2019-12" db="EMBL/GenBank/DDBJ databases">
        <authorList>
            <person name="Huq M.A."/>
        </authorList>
    </citation>
    <scope>NUCLEOTIDE SEQUENCE [LARGE SCALE GENOMIC DNA]</scope>
    <source>
        <strain evidence="3 4">MAH-20</strain>
    </source>
</reference>
<dbReference type="AlphaFoldDB" id="A0A6I4J5U1"/>
<dbReference type="EMBL" id="WQMS01000020">
    <property type="protein sequence ID" value="MVO79493.1"/>
    <property type="molecule type" value="Genomic_DNA"/>
</dbReference>
<name>A0A6I4J5U1_9SPHN</name>
<keyword evidence="4" id="KW-1185">Reference proteome</keyword>
<proteinExistence type="predicted"/>
<evidence type="ECO:0000313" key="4">
    <source>
        <dbReference type="Proteomes" id="UP000441389"/>
    </source>
</evidence>
<dbReference type="Proteomes" id="UP000441389">
    <property type="component" value="Unassembled WGS sequence"/>
</dbReference>
<comment type="caution">
    <text evidence="3">The sequence shown here is derived from an EMBL/GenBank/DDBJ whole genome shotgun (WGS) entry which is preliminary data.</text>
</comment>
<sequence length="154" mass="16800">MGERAAEEDCAEDRELDRADHDGMDAGCRLTGRRRRSSACCQRACASPADMTKLHYILAAGLLIGTAPLALAKDKDDIAEQKAASEALARGEILPIVRVLGIATAQVPGDVLKVKLERERFGFKYEVKILAHNGRVREVELDARTGKILSIEDD</sequence>
<protein>
    <recommendedName>
        <fullName evidence="2">PepSY domain-containing protein</fullName>
    </recommendedName>
</protein>
<dbReference type="Pfam" id="PF03413">
    <property type="entry name" value="PepSY"/>
    <property type="match status" value="1"/>
</dbReference>
<evidence type="ECO:0000256" key="1">
    <source>
        <dbReference type="SAM" id="MobiDB-lite"/>
    </source>
</evidence>
<gene>
    <name evidence="3" type="ORF">GON01_16295</name>
</gene>
<evidence type="ECO:0000313" key="3">
    <source>
        <dbReference type="EMBL" id="MVO79493.1"/>
    </source>
</evidence>